<keyword evidence="2" id="KW-0472">Membrane</keyword>
<keyword evidence="2" id="KW-0812">Transmembrane</keyword>
<dbReference type="OrthoDB" id="9914274at2"/>
<feature type="transmembrane region" description="Helical" evidence="2">
    <location>
        <begin position="57"/>
        <end position="75"/>
    </location>
</feature>
<evidence type="ECO:0000313" key="4">
    <source>
        <dbReference type="Proteomes" id="UP000268908"/>
    </source>
</evidence>
<evidence type="ECO:0000256" key="2">
    <source>
        <dbReference type="SAM" id="Phobius"/>
    </source>
</evidence>
<protein>
    <submittedName>
        <fullName evidence="3">Uncharacterized protein</fullName>
    </submittedName>
</protein>
<reference evidence="3 4" key="1">
    <citation type="submission" date="2018-10" db="EMBL/GenBank/DDBJ databases">
        <title>Genomic Encyclopedia of Type Strains, Phase IV (KMG-IV): sequencing the most valuable type-strain genomes for metagenomic binning, comparative biology and taxonomic classification.</title>
        <authorList>
            <person name="Goeker M."/>
        </authorList>
    </citation>
    <scope>NUCLEOTIDE SEQUENCE [LARGE SCALE GENOMIC DNA]</scope>
    <source>
        <strain evidence="3 4">DSM 26916</strain>
    </source>
</reference>
<gene>
    <name evidence="3" type="ORF">DFR35_0113</name>
</gene>
<feature type="region of interest" description="Disordered" evidence="1">
    <location>
        <begin position="171"/>
        <end position="190"/>
    </location>
</feature>
<evidence type="ECO:0000256" key="1">
    <source>
        <dbReference type="SAM" id="MobiDB-lite"/>
    </source>
</evidence>
<sequence length="190" mass="21213">MNRSQAVALAIAALNVALMLLFPPHDYLSLQHGGVGTFDGFYWAFASLPNRVVNRDFLTLEILVVLINAAIAWLLLRDPDPARSDAGMNRLQRGVLLLVGINLVLALLFPPFENYRAITRAVIPTFEGFYFVFGDHSTQKIITSVLYIEVTLLLINGALAWLLFRRRGDDPGAPEEVRTAAKFRHEHDSP</sequence>
<proteinExistence type="predicted"/>
<comment type="caution">
    <text evidence="3">The sequence shown here is derived from an EMBL/GenBank/DDBJ whole genome shotgun (WGS) entry which is preliminary data.</text>
</comment>
<dbReference type="EMBL" id="RCCI01000004">
    <property type="protein sequence ID" value="RLJ67566.1"/>
    <property type="molecule type" value="Genomic_DNA"/>
</dbReference>
<feature type="transmembrane region" description="Helical" evidence="2">
    <location>
        <begin position="95"/>
        <end position="112"/>
    </location>
</feature>
<organism evidence="3 4">
    <name type="scientific">Sulfurisoma sediminicola</name>
    <dbReference type="NCBI Taxonomy" id="1381557"/>
    <lineage>
        <taxon>Bacteria</taxon>
        <taxon>Pseudomonadati</taxon>
        <taxon>Pseudomonadota</taxon>
        <taxon>Betaproteobacteria</taxon>
        <taxon>Nitrosomonadales</taxon>
        <taxon>Sterolibacteriaceae</taxon>
        <taxon>Sulfurisoma</taxon>
    </lineage>
</organism>
<keyword evidence="4" id="KW-1185">Reference proteome</keyword>
<accession>A0A497XJX7</accession>
<evidence type="ECO:0000313" key="3">
    <source>
        <dbReference type="EMBL" id="RLJ67566.1"/>
    </source>
</evidence>
<dbReference type="AlphaFoldDB" id="A0A497XJX7"/>
<keyword evidence="2" id="KW-1133">Transmembrane helix</keyword>
<feature type="transmembrane region" description="Helical" evidence="2">
    <location>
        <begin position="141"/>
        <end position="164"/>
    </location>
</feature>
<dbReference type="Proteomes" id="UP000268908">
    <property type="component" value="Unassembled WGS sequence"/>
</dbReference>
<dbReference type="RefSeq" id="WP_121239547.1">
    <property type="nucleotide sequence ID" value="NZ_BHVV01000001.1"/>
</dbReference>
<name>A0A497XJX7_9PROT</name>